<organism evidence="1 2">
    <name type="scientific">Cardiocondyla obscurior</name>
    <dbReference type="NCBI Taxonomy" id="286306"/>
    <lineage>
        <taxon>Eukaryota</taxon>
        <taxon>Metazoa</taxon>
        <taxon>Ecdysozoa</taxon>
        <taxon>Arthropoda</taxon>
        <taxon>Hexapoda</taxon>
        <taxon>Insecta</taxon>
        <taxon>Pterygota</taxon>
        <taxon>Neoptera</taxon>
        <taxon>Endopterygota</taxon>
        <taxon>Hymenoptera</taxon>
        <taxon>Apocrita</taxon>
        <taxon>Aculeata</taxon>
        <taxon>Formicoidea</taxon>
        <taxon>Formicidae</taxon>
        <taxon>Myrmicinae</taxon>
        <taxon>Cardiocondyla</taxon>
    </lineage>
</organism>
<dbReference type="AlphaFoldDB" id="A0AAW2EAK4"/>
<evidence type="ECO:0000313" key="2">
    <source>
        <dbReference type="Proteomes" id="UP001430953"/>
    </source>
</evidence>
<proteinExistence type="predicted"/>
<keyword evidence="2" id="KW-1185">Reference proteome</keyword>
<gene>
    <name evidence="1" type="ORF">PUN28_019843</name>
</gene>
<dbReference type="Proteomes" id="UP001430953">
    <property type="component" value="Unassembled WGS sequence"/>
</dbReference>
<comment type="caution">
    <text evidence="1">The sequence shown here is derived from an EMBL/GenBank/DDBJ whole genome shotgun (WGS) entry which is preliminary data.</text>
</comment>
<dbReference type="EMBL" id="JADYXP020000027">
    <property type="protein sequence ID" value="KAL0099713.1"/>
    <property type="molecule type" value="Genomic_DNA"/>
</dbReference>
<evidence type="ECO:0000313" key="1">
    <source>
        <dbReference type="EMBL" id="KAL0099713.1"/>
    </source>
</evidence>
<protein>
    <submittedName>
        <fullName evidence="1">Uncharacterized protein</fullName>
    </submittedName>
</protein>
<reference evidence="1 2" key="1">
    <citation type="submission" date="2023-03" db="EMBL/GenBank/DDBJ databases">
        <title>High recombination rates correlate with genetic variation in Cardiocondyla obscurior ants.</title>
        <authorList>
            <person name="Errbii M."/>
        </authorList>
    </citation>
    <scope>NUCLEOTIDE SEQUENCE [LARGE SCALE GENOMIC DNA]</scope>
    <source>
        <strain evidence="1">Alpha-2009</strain>
        <tissue evidence="1">Whole body</tissue>
    </source>
</reference>
<sequence length="106" mass="12255">MRDAETTHLHIIFDSLITPLRINQIILLLQFANMRGLFVPFKVFLGETTDTSAVRGIHYFNGYTCRGYFGSPVHRARRRSRKIDEVRSLLTTQTLSRDRLVELSTS</sequence>
<name>A0AAW2EAK4_9HYME</name>
<accession>A0AAW2EAK4</accession>